<feature type="region of interest" description="Disordered" evidence="3">
    <location>
        <begin position="1"/>
        <end position="22"/>
    </location>
</feature>
<dbReference type="EMBL" id="FO904938">
    <property type="protein sequence ID" value="CDP27388.1"/>
    <property type="molecule type" value="Genomic_DNA"/>
</dbReference>
<evidence type="ECO:0000256" key="3">
    <source>
        <dbReference type="SAM" id="MobiDB-lite"/>
    </source>
</evidence>
<feature type="domain" description="Nucleoside phosphorylase" evidence="4">
    <location>
        <begin position="47"/>
        <end position="310"/>
    </location>
</feature>
<evidence type="ECO:0000313" key="6">
    <source>
        <dbReference type="EMBL" id="CDP27388.1"/>
    </source>
</evidence>
<protein>
    <submittedName>
        <fullName evidence="6">Uncharacterized protein</fullName>
    </submittedName>
</protein>
<dbReference type="InParanoid" id="A0A090D6D9"/>
<evidence type="ECO:0000313" key="7">
    <source>
        <dbReference type="Proteomes" id="UP000001197"/>
    </source>
</evidence>
<dbReference type="GO" id="GO:0009116">
    <property type="term" value="P:nucleoside metabolic process"/>
    <property type="evidence" value="ECO:0007669"/>
    <property type="project" value="InterPro"/>
</dbReference>
<proteinExistence type="predicted"/>
<dbReference type="SUPFAM" id="SSF48403">
    <property type="entry name" value="Ankyrin repeat"/>
    <property type="match status" value="1"/>
</dbReference>
<keyword evidence="1" id="KW-0677">Repeat</keyword>
<dbReference type="PROSITE" id="PS50297">
    <property type="entry name" value="ANK_REP_REGION"/>
    <property type="match status" value="8"/>
</dbReference>
<dbReference type="InterPro" id="IPR027417">
    <property type="entry name" value="P-loop_NTPase"/>
</dbReference>
<evidence type="ECO:0000259" key="5">
    <source>
        <dbReference type="Pfam" id="PF24883"/>
    </source>
</evidence>
<evidence type="ECO:0000259" key="4">
    <source>
        <dbReference type="Pfam" id="PF01048"/>
    </source>
</evidence>
<dbReference type="Pfam" id="PF12796">
    <property type="entry name" value="Ank_2"/>
    <property type="match status" value="3"/>
</dbReference>
<reference evidence="6 7" key="1">
    <citation type="journal article" date="2008" name="Genome Biol.">
        <title>The genome sequence of the model ascomycete fungus Podospora anserina.</title>
        <authorList>
            <person name="Espagne E."/>
            <person name="Lespinet O."/>
            <person name="Malagnac F."/>
            <person name="Da Silva C."/>
            <person name="Jaillon O."/>
            <person name="Porcel B.M."/>
            <person name="Couloux A."/>
            <person name="Aury J.-M."/>
            <person name="Segurens B."/>
            <person name="Poulain J."/>
            <person name="Anthouard V."/>
            <person name="Grossetete S."/>
            <person name="Khalili H."/>
            <person name="Coppin E."/>
            <person name="Dequard-Chablat M."/>
            <person name="Picard M."/>
            <person name="Contamine V."/>
            <person name="Arnaise S."/>
            <person name="Bourdais A."/>
            <person name="Berteaux-Lecellier V."/>
            <person name="Gautheret D."/>
            <person name="de Vries R.P."/>
            <person name="Battaglia E."/>
            <person name="Coutinho P.M."/>
            <person name="Danchin E.G.J."/>
            <person name="Henrissat B."/>
            <person name="El Khoury R."/>
            <person name="Sainsard-Chanet A."/>
            <person name="Boivin A."/>
            <person name="Pinan-Lucarre B."/>
            <person name="Sellem C.H."/>
            <person name="Debuchy R."/>
            <person name="Wincker P."/>
            <person name="Weissenbach J."/>
            <person name="Silar P."/>
        </authorList>
    </citation>
    <scope>NUCLEOTIDE SEQUENCE [LARGE SCALE GENOMIC DNA]</scope>
    <source>
        <strain evidence="7">S / ATCC MYA-4624 / DSM 980 / FGSC 10383</strain>
    </source>
</reference>
<dbReference type="Pfam" id="PF01048">
    <property type="entry name" value="PNP_UDP_1"/>
    <property type="match status" value="1"/>
</dbReference>
<reference evidence="7" key="2">
    <citation type="journal article" date="2014" name="Genetics">
        <title>Maintaining two mating types: Structure of the mating type locus and its role in heterokaryosis in Podospora anserina.</title>
        <authorList>
            <person name="Grognet P."/>
            <person name="Bidard F."/>
            <person name="Kuchly C."/>
            <person name="Tong L.C.H."/>
            <person name="Coppin E."/>
            <person name="Benkhali J.A."/>
            <person name="Couloux A."/>
            <person name="Wincker P."/>
            <person name="Debuchy R."/>
            <person name="Silar P."/>
        </authorList>
    </citation>
    <scope>GENOME REANNOTATION</scope>
    <source>
        <strain evidence="7">S / ATCC MYA-4624 / DSM 980 / FGSC 10383</strain>
    </source>
</reference>
<accession>A0A090D6D9</accession>
<dbReference type="eggNOG" id="KOG0504">
    <property type="taxonomic scope" value="Eukaryota"/>
</dbReference>
<dbReference type="SMART" id="SM00248">
    <property type="entry name" value="ANK"/>
    <property type="match status" value="9"/>
</dbReference>
<dbReference type="Pfam" id="PF24883">
    <property type="entry name" value="NPHP3_N"/>
    <property type="match status" value="1"/>
</dbReference>
<dbReference type="Gene3D" id="3.40.50.300">
    <property type="entry name" value="P-loop containing nucleotide triphosphate hydrolases"/>
    <property type="match status" value="1"/>
</dbReference>
<dbReference type="Gene3D" id="1.25.40.20">
    <property type="entry name" value="Ankyrin repeat-containing domain"/>
    <property type="match status" value="4"/>
</dbReference>
<dbReference type="Pfam" id="PF13637">
    <property type="entry name" value="Ank_4"/>
    <property type="match status" value="1"/>
</dbReference>
<feature type="repeat" description="ANK" evidence="2">
    <location>
        <begin position="1133"/>
        <end position="1165"/>
    </location>
</feature>
<feature type="repeat" description="ANK" evidence="2">
    <location>
        <begin position="1001"/>
        <end position="1033"/>
    </location>
</feature>
<feature type="repeat" description="ANK" evidence="2">
    <location>
        <begin position="1034"/>
        <end position="1066"/>
    </location>
</feature>
<keyword evidence="2" id="KW-0040">ANK repeat</keyword>
<dbReference type="Proteomes" id="UP000001197">
    <property type="component" value="Chromosome 3"/>
</dbReference>
<feature type="domain" description="Nephrocystin 3-like N-terminal" evidence="5">
    <location>
        <begin position="386"/>
        <end position="560"/>
    </location>
</feature>
<dbReference type="PANTHER" id="PTHR46082">
    <property type="entry name" value="ATP/GTP-BINDING PROTEIN-RELATED"/>
    <property type="match status" value="1"/>
</dbReference>
<evidence type="ECO:0000256" key="2">
    <source>
        <dbReference type="PROSITE-ProRule" id="PRU00023"/>
    </source>
</evidence>
<evidence type="ECO:0000256" key="1">
    <source>
        <dbReference type="ARBA" id="ARBA00022737"/>
    </source>
</evidence>
<dbReference type="InterPro" id="IPR036770">
    <property type="entry name" value="Ankyrin_rpt-contain_sf"/>
</dbReference>
<dbReference type="InterPro" id="IPR053137">
    <property type="entry name" value="NLR-like"/>
</dbReference>
<name>A0A090D6D9_PODAN</name>
<dbReference type="SUPFAM" id="SSF52540">
    <property type="entry name" value="P-loop containing nucleoside triphosphate hydrolases"/>
    <property type="match status" value="1"/>
</dbReference>
<dbReference type="InterPro" id="IPR056884">
    <property type="entry name" value="NPHP3-like_N"/>
</dbReference>
<dbReference type="InterPro" id="IPR000845">
    <property type="entry name" value="Nucleoside_phosphorylase_d"/>
</dbReference>
<sequence length="1206" mass="133498">MTPKRTYQDEEPSASLPKRPRIFDTSSNGSIYPNHDAYSPLVHGDYTIAWICALPLELAVSRAMLDEEHPLPPNQAGDDNIYVLGRIDQHNVVMTCLPGQYGTNNAAIVATNLKRSFPSIRATLMVGIGGGSPSQADLYLGDVVVGTRVMQYDMGKVIAGGSFQETADAKTPSWLLNSAVSALRSKHGPHHSSSRMARILRSRLPNILRPNHPDRLFQASYNHLLEAPTCIDCDPAKLQPRGARLSDEPRIHYGVIASGNRVMKDGKVRDDIAQRLSALCFEMESAGMMDNLQCLPIRGICDYSDSHKNKEWQDYSAATAAAYARELLEGLPPSSRTLDRTPIIDVSQLDTAVDSALERRQRLLKCLEFPQIDARRTTIRAANAKTCRWLLQHSKYQDWLDPRKQSQHHGFLWMRGKAGAGKSTMMKFVYLEMKKGPKKPSVAVVSFFFNARGDYLERSISGMYRSLLSQLLHEFSDLQSVLDNTDIVPRNQQDCPDLNALKDLLSNAVMALGQRCFTCFIDALDECDEQEVRDMVQFFEELAENATDEGIRFQICFSSRPYPYIDICRGILLTLEKESGHQEDLAQYVKSRLRIAHRPLLEELQSQILDKAAGVFMWVVLVVEILNNESSYGALALRKKLLEIPAELSKLFRSMLARDQNRTESLQLCILWILFAKRPLTPAEFRHALWAGLLERRLVDPELPDDTHMDAVKLVTSSSKGLAEITKSKQQTVQFIHESVRDFLVKEKGIQDLWPELGFDLEGPSHEILKHCCITYLHHPTVRAIIVTPEGADDKRNAMAEKCSFLEYAGQQVLYHANAAASVVPQDGFLTQFFNTDGIRVINHLEKFKARRYGSDATPLYVLADKGLGNLIRTQMKREVATAVPGERYQHPLFAALANGHKNAIAALLGLSSIVCDGVDITEGLNYKKDLRDYQGRTPLSWAAQEGRLSIVKLLIQGGADPDKVDGRGYKPLHRALENGREGIARLLIDNGADIEAQDDSGATALILASGNGHKAIARFLIDNGADIKAQDDSGATALILASRYGHEAIARLLIDNGADIKAQDNYGSTALILALKNGHEAIARLLIDNGVDIEAQDNYGSTALILALKNGHEAIARFLIDNGADIKAQDNYGSTALILASGNGHEAIARLLIDNGADIKAQDNYGSTALIWASRYGHEAIARLLIDNGVDIEARDNYGSTALIK</sequence>
<feature type="repeat" description="ANK" evidence="2">
    <location>
        <begin position="1166"/>
        <end position="1198"/>
    </location>
</feature>
<organism evidence="6 7">
    <name type="scientific">Podospora anserina (strain S / ATCC MYA-4624 / DSM 980 / FGSC 10383)</name>
    <name type="common">Pleurage anserina</name>
    <dbReference type="NCBI Taxonomy" id="515849"/>
    <lineage>
        <taxon>Eukaryota</taxon>
        <taxon>Fungi</taxon>
        <taxon>Dikarya</taxon>
        <taxon>Ascomycota</taxon>
        <taxon>Pezizomycotina</taxon>
        <taxon>Sordariomycetes</taxon>
        <taxon>Sordariomycetidae</taxon>
        <taxon>Sordariales</taxon>
        <taxon>Podosporaceae</taxon>
        <taxon>Podospora</taxon>
        <taxon>Podospora anserina</taxon>
    </lineage>
</organism>
<feature type="repeat" description="ANK" evidence="2">
    <location>
        <begin position="968"/>
        <end position="1000"/>
    </location>
</feature>
<dbReference type="Gene3D" id="3.40.50.1580">
    <property type="entry name" value="Nucleoside phosphorylase domain"/>
    <property type="match status" value="1"/>
</dbReference>
<feature type="repeat" description="ANK" evidence="2">
    <location>
        <begin position="1067"/>
        <end position="1099"/>
    </location>
</feature>
<dbReference type="PRINTS" id="PR01415">
    <property type="entry name" value="ANKYRIN"/>
</dbReference>
<dbReference type="InterPro" id="IPR002110">
    <property type="entry name" value="Ankyrin_rpt"/>
</dbReference>
<dbReference type="PANTHER" id="PTHR46082:SF11">
    <property type="entry name" value="AAA+ ATPASE DOMAIN-CONTAINING PROTEIN-RELATED"/>
    <property type="match status" value="1"/>
</dbReference>
<dbReference type="SUPFAM" id="SSF53167">
    <property type="entry name" value="Purine and uridine phosphorylases"/>
    <property type="match status" value="1"/>
</dbReference>
<feature type="repeat" description="ANK" evidence="2">
    <location>
        <begin position="935"/>
        <end position="967"/>
    </location>
</feature>
<feature type="repeat" description="ANK" evidence="2">
    <location>
        <begin position="1100"/>
        <end position="1132"/>
    </location>
</feature>
<keyword evidence="7" id="KW-1185">Reference proteome</keyword>
<dbReference type="AlphaFoldDB" id="A0A090D6D9"/>
<dbReference type="InterPro" id="IPR035994">
    <property type="entry name" value="Nucleoside_phosphorylase_sf"/>
</dbReference>
<dbReference type="PROSITE" id="PS50088">
    <property type="entry name" value="ANK_REPEAT"/>
    <property type="match status" value="8"/>
</dbReference>
<dbReference type="GO" id="GO:0003824">
    <property type="term" value="F:catalytic activity"/>
    <property type="evidence" value="ECO:0007669"/>
    <property type="project" value="InterPro"/>
</dbReference>